<dbReference type="AlphaFoldDB" id="A0A168SBL5"/>
<dbReference type="InterPro" id="IPR029069">
    <property type="entry name" value="HotDog_dom_sf"/>
</dbReference>
<evidence type="ECO:0008006" key="3">
    <source>
        <dbReference type="Google" id="ProtNLM"/>
    </source>
</evidence>
<dbReference type="FunCoup" id="A0A168SBL5">
    <property type="interactions" value="233"/>
</dbReference>
<evidence type="ECO:0000313" key="2">
    <source>
        <dbReference type="Proteomes" id="UP000078561"/>
    </source>
</evidence>
<evidence type="ECO:0000313" key="1">
    <source>
        <dbReference type="EMBL" id="SAM08197.1"/>
    </source>
</evidence>
<accession>A0A168SBL5</accession>
<dbReference type="OMA" id="WDIEERR"/>
<dbReference type="InterPro" id="IPR052741">
    <property type="entry name" value="Mitochondrial_HTD2"/>
</dbReference>
<sequence>MSSFILPRNLLLLSSSSRRSSVYATRWFSAQPETLPPTKPAFLENWEQEKQRTRIEEKDQLDASSFNLMGNCLNDPIYHHDRFPSHGTSIPQGWHLAYFPPRCPESDLSPDGYEQDWKPPSPFNHRMWAGGKLRWNPKNKLRVGQEATMVSRLDHVHWLPEGQRGDTVFTTVDKTIGNDNGWSIIESRSWAFTKDQDAQAIKRSNKKPVVAQDILDNPDFTFSWTPSPMLLFRFSALTFNSHLIHYDQDYARNVEHQSDCLVHGPLSLVWMLNTLHRHLKKVDTNKYIESFDYRCHRPLVVRQPLVVGGKQRSDNFGDYDIWVLDAEGKVAVHGVAAVGFSL</sequence>
<dbReference type="STRING" id="4829.A0A168SBL5"/>
<dbReference type="GO" id="GO:0019171">
    <property type="term" value="F:(3R)-hydroxyacyl-[acyl-carrier-protein] dehydratase activity"/>
    <property type="evidence" value="ECO:0007669"/>
    <property type="project" value="TreeGrafter"/>
</dbReference>
<name>A0A168SBL5_ABSGL</name>
<dbReference type="Proteomes" id="UP000078561">
    <property type="component" value="Unassembled WGS sequence"/>
</dbReference>
<dbReference type="OrthoDB" id="3257538at2759"/>
<dbReference type="InParanoid" id="A0A168SBL5"/>
<gene>
    <name evidence="1" type="primary">ABSGL_13859.1 scaffold 14339</name>
</gene>
<dbReference type="PANTHER" id="PTHR28152">
    <property type="entry name" value="HYDROXYACYL-THIOESTER DEHYDRATASE TYPE 2, MITOCHONDRIAL"/>
    <property type="match status" value="1"/>
</dbReference>
<keyword evidence="2" id="KW-1185">Reference proteome</keyword>
<dbReference type="GO" id="GO:0005739">
    <property type="term" value="C:mitochondrion"/>
    <property type="evidence" value="ECO:0007669"/>
    <property type="project" value="TreeGrafter"/>
</dbReference>
<dbReference type="SUPFAM" id="SSF54637">
    <property type="entry name" value="Thioesterase/thiol ester dehydrase-isomerase"/>
    <property type="match status" value="1"/>
</dbReference>
<reference evidence="1" key="1">
    <citation type="submission" date="2016-04" db="EMBL/GenBank/DDBJ databases">
        <authorList>
            <person name="Evans L.H."/>
            <person name="Alamgir A."/>
            <person name="Owens N."/>
            <person name="Weber N.D."/>
            <person name="Virtaneva K."/>
            <person name="Barbian K."/>
            <person name="Babar A."/>
            <person name="Rosenke K."/>
        </authorList>
    </citation>
    <scope>NUCLEOTIDE SEQUENCE [LARGE SCALE GENOMIC DNA]</scope>
    <source>
        <strain evidence="1">CBS 101.48</strain>
    </source>
</reference>
<protein>
    <recommendedName>
        <fullName evidence="3">N-terminal of MaoC-like dehydratase domain-containing protein</fullName>
    </recommendedName>
</protein>
<dbReference type="EMBL" id="LT554888">
    <property type="protein sequence ID" value="SAM08197.1"/>
    <property type="molecule type" value="Genomic_DNA"/>
</dbReference>
<organism evidence="1">
    <name type="scientific">Absidia glauca</name>
    <name type="common">Pin mould</name>
    <dbReference type="NCBI Taxonomy" id="4829"/>
    <lineage>
        <taxon>Eukaryota</taxon>
        <taxon>Fungi</taxon>
        <taxon>Fungi incertae sedis</taxon>
        <taxon>Mucoromycota</taxon>
        <taxon>Mucoromycotina</taxon>
        <taxon>Mucoromycetes</taxon>
        <taxon>Mucorales</taxon>
        <taxon>Cunninghamellaceae</taxon>
        <taxon>Absidia</taxon>
    </lineage>
</organism>
<dbReference type="Gene3D" id="3.10.129.10">
    <property type="entry name" value="Hotdog Thioesterase"/>
    <property type="match status" value="1"/>
</dbReference>
<dbReference type="PANTHER" id="PTHR28152:SF1">
    <property type="entry name" value="HYDROXYACYL-THIOESTER DEHYDRATASE TYPE 2, MITOCHONDRIAL"/>
    <property type="match status" value="1"/>
</dbReference>
<proteinExistence type="predicted"/>